<dbReference type="Gene3D" id="1.20.1250.20">
    <property type="entry name" value="MFS general substrate transporter like domains"/>
    <property type="match status" value="2"/>
</dbReference>
<reference evidence="7 8" key="1">
    <citation type="submission" date="2018-01" db="EMBL/GenBank/DDBJ databases">
        <title>The draft genome sequence of Cohaesibacter sp. H1304.</title>
        <authorList>
            <person name="Wang N.-N."/>
            <person name="Du Z.-J."/>
        </authorList>
    </citation>
    <scope>NUCLEOTIDE SEQUENCE [LARGE SCALE GENOMIC DNA]</scope>
    <source>
        <strain evidence="7 8">H1304</strain>
    </source>
</reference>
<feature type="transmembrane region" description="Helical" evidence="5">
    <location>
        <begin position="232"/>
        <end position="256"/>
    </location>
</feature>
<evidence type="ECO:0000256" key="3">
    <source>
        <dbReference type="ARBA" id="ARBA00023136"/>
    </source>
</evidence>
<dbReference type="InterPro" id="IPR047200">
    <property type="entry name" value="MFS_YcaD-like"/>
</dbReference>
<feature type="transmembrane region" description="Helical" evidence="5">
    <location>
        <begin position="38"/>
        <end position="59"/>
    </location>
</feature>
<feature type="transmembrane region" description="Helical" evidence="5">
    <location>
        <begin position="381"/>
        <end position="402"/>
    </location>
</feature>
<name>A0A2N5XKA4_9HYPH</name>
<feature type="transmembrane region" description="Helical" evidence="5">
    <location>
        <begin position="71"/>
        <end position="95"/>
    </location>
</feature>
<comment type="caution">
    <text evidence="7">The sequence shown here is derived from an EMBL/GenBank/DDBJ whole genome shotgun (WGS) entry which is preliminary data.</text>
</comment>
<keyword evidence="1 5" id="KW-0812">Transmembrane</keyword>
<evidence type="ECO:0000313" key="8">
    <source>
        <dbReference type="Proteomes" id="UP000234881"/>
    </source>
</evidence>
<dbReference type="InterPro" id="IPR036259">
    <property type="entry name" value="MFS_trans_sf"/>
</dbReference>
<protein>
    <submittedName>
        <fullName evidence="7">MFS transporter</fullName>
    </submittedName>
</protein>
<dbReference type="PROSITE" id="PS50850">
    <property type="entry name" value="MFS"/>
    <property type="match status" value="1"/>
</dbReference>
<dbReference type="OrthoDB" id="9810614at2"/>
<feature type="transmembrane region" description="Helical" evidence="5">
    <location>
        <begin position="101"/>
        <end position="121"/>
    </location>
</feature>
<keyword evidence="8" id="KW-1185">Reference proteome</keyword>
<feature type="transmembrane region" description="Helical" evidence="5">
    <location>
        <begin position="352"/>
        <end position="375"/>
    </location>
</feature>
<dbReference type="PANTHER" id="PTHR23521">
    <property type="entry name" value="TRANSPORTER MFS SUPERFAMILY"/>
    <property type="match status" value="1"/>
</dbReference>
<dbReference type="CDD" id="cd17477">
    <property type="entry name" value="MFS_YcaD_like"/>
    <property type="match status" value="1"/>
</dbReference>
<feature type="transmembrane region" description="Helical" evidence="5">
    <location>
        <begin position="319"/>
        <end position="340"/>
    </location>
</feature>
<feature type="region of interest" description="Disordered" evidence="4">
    <location>
        <begin position="449"/>
        <end position="478"/>
    </location>
</feature>
<dbReference type="Pfam" id="PF07690">
    <property type="entry name" value="MFS_1"/>
    <property type="match status" value="1"/>
</dbReference>
<evidence type="ECO:0000256" key="2">
    <source>
        <dbReference type="ARBA" id="ARBA00022989"/>
    </source>
</evidence>
<proteinExistence type="predicted"/>
<evidence type="ECO:0000259" key="6">
    <source>
        <dbReference type="PROSITE" id="PS50850"/>
    </source>
</evidence>
<gene>
    <name evidence="7" type="ORF">C0081_21740</name>
</gene>
<evidence type="ECO:0000256" key="1">
    <source>
        <dbReference type="ARBA" id="ARBA00022692"/>
    </source>
</evidence>
<keyword evidence="2 5" id="KW-1133">Transmembrane helix</keyword>
<feature type="domain" description="Major facilitator superfamily (MFS) profile" evidence="6">
    <location>
        <begin position="32"/>
        <end position="410"/>
    </location>
</feature>
<feature type="transmembrane region" description="Helical" evidence="5">
    <location>
        <begin position="262"/>
        <end position="283"/>
    </location>
</feature>
<accession>A0A2N5XKA4</accession>
<dbReference type="Proteomes" id="UP000234881">
    <property type="component" value="Unassembled WGS sequence"/>
</dbReference>
<dbReference type="EMBL" id="PKUQ01000055">
    <property type="protein sequence ID" value="PLW74932.1"/>
    <property type="molecule type" value="Genomic_DNA"/>
</dbReference>
<dbReference type="InterPro" id="IPR011701">
    <property type="entry name" value="MFS"/>
</dbReference>
<dbReference type="PANTHER" id="PTHR23521:SF3">
    <property type="entry name" value="MFS TRANSPORTER"/>
    <property type="match status" value="1"/>
</dbReference>
<evidence type="ECO:0000256" key="4">
    <source>
        <dbReference type="SAM" id="MobiDB-lite"/>
    </source>
</evidence>
<feature type="transmembrane region" description="Helical" evidence="5">
    <location>
        <begin position="128"/>
        <end position="145"/>
    </location>
</feature>
<evidence type="ECO:0000256" key="5">
    <source>
        <dbReference type="SAM" id="Phobius"/>
    </source>
</evidence>
<feature type="transmembrane region" description="Helical" evidence="5">
    <location>
        <begin position="295"/>
        <end position="313"/>
    </location>
</feature>
<dbReference type="GO" id="GO:0005886">
    <property type="term" value="C:plasma membrane"/>
    <property type="evidence" value="ECO:0007669"/>
    <property type="project" value="TreeGrafter"/>
</dbReference>
<feature type="compositionally biased region" description="Acidic residues" evidence="4">
    <location>
        <begin position="449"/>
        <end position="466"/>
    </location>
</feature>
<dbReference type="AlphaFoldDB" id="A0A2N5XKA4"/>
<organism evidence="7 8">
    <name type="scientific">Cohaesibacter celericrescens</name>
    <dbReference type="NCBI Taxonomy" id="2067669"/>
    <lineage>
        <taxon>Bacteria</taxon>
        <taxon>Pseudomonadati</taxon>
        <taxon>Pseudomonadota</taxon>
        <taxon>Alphaproteobacteria</taxon>
        <taxon>Hyphomicrobiales</taxon>
        <taxon>Cohaesibacteraceae</taxon>
    </lineage>
</organism>
<evidence type="ECO:0000313" key="7">
    <source>
        <dbReference type="EMBL" id="PLW74932.1"/>
    </source>
</evidence>
<dbReference type="GO" id="GO:0022857">
    <property type="term" value="F:transmembrane transporter activity"/>
    <property type="evidence" value="ECO:0007669"/>
    <property type="project" value="InterPro"/>
</dbReference>
<sequence>MFLFAGLSQPVFLLCLISALHGASDIWMVVMVKMITPIAALLFSVALLLVGHGLQSTIIPLASRSLEFQDLMIGLAASAYFAGFVVGAIVTPHVVVRAGHIRGFAIMVSSMSAAALLHPLIADADAWVLFRFITGFSIAGLYLIIESWLNEFADNANRGLIMSVYIVVNYAAFTTGQLLATLTQPENFHLFAAASIIISLAVMPVAMTKAAQPAPIAIVKLELGKVFRTSPAAIVSAFIIGMVLGSHLTFAPIYAIEKGYDAMTQAPVFAATLGIGGMISQWPLGRFSDRVDRRLVLLMISIMGIVASISITLLEDTSFITFLLVGVIIGAVTQPAYSLAAAHGYDNAKENGYLRMAAGLLVAFGLGSSIGPFVTSILMQYVSIDALFLFPSVLLAVLSIYLGQRILRKDAVVSAEKEDFDMAATSAALGGVMAPELLNEDDRYVVVPDEWEPQEQDPQEQDTEPEADAKAASDVSVQ</sequence>
<feature type="transmembrane region" description="Helical" evidence="5">
    <location>
        <begin position="188"/>
        <end position="211"/>
    </location>
</feature>
<dbReference type="InterPro" id="IPR020846">
    <property type="entry name" value="MFS_dom"/>
</dbReference>
<dbReference type="SUPFAM" id="SSF103473">
    <property type="entry name" value="MFS general substrate transporter"/>
    <property type="match status" value="1"/>
</dbReference>
<keyword evidence="3 5" id="KW-0472">Membrane</keyword>